<keyword evidence="2" id="KW-0812">Transmembrane</keyword>
<reference evidence="3" key="1">
    <citation type="submission" date="2015-06" db="EMBL/GenBank/DDBJ databases">
        <authorList>
            <person name="Hoefler B.C."/>
            <person name="Straight P.D."/>
        </authorList>
    </citation>
    <scope>NUCLEOTIDE SEQUENCE</scope>
</reference>
<dbReference type="EMBL" id="GDHF01025369">
    <property type="protein sequence ID" value="JAI26945.1"/>
    <property type="molecule type" value="Transcribed_RNA"/>
</dbReference>
<keyword evidence="2" id="KW-1133">Transmembrane helix</keyword>
<feature type="region of interest" description="Disordered" evidence="1">
    <location>
        <begin position="17"/>
        <end position="39"/>
    </location>
</feature>
<feature type="compositionally biased region" description="Polar residues" evidence="1">
    <location>
        <begin position="135"/>
        <end position="150"/>
    </location>
</feature>
<keyword evidence="2" id="KW-0472">Membrane</keyword>
<evidence type="ECO:0000256" key="2">
    <source>
        <dbReference type="SAM" id="Phobius"/>
    </source>
</evidence>
<name>A0A0K8UKR4_BACLA</name>
<evidence type="ECO:0000313" key="4">
    <source>
        <dbReference type="EMBL" id="JAI34075.1"/>
    </source>
</evidence>
<dbReference type="AlphaFoldDB" id="A0A0K8UKR4"/>
<proteinExistence type="predicted"/>
<feature type="compositionally biased region" description="Basic and acidic residues" evidence="1">
    <location>
        <begin position="25"/>
        <end position="35"/>
    </location>
</feature>
<sequence length="277" mass="30334">MASQGVAAANSRLAQMQMRFQQKQQQEREQRRLEMTDGEGASNLEEVVDTKRITNGKVRQMFDERRRGAGIDRANPLKPITSTAKGTSPVMRQTGGAVHNLHQTKNGNTTSVRMRASTNASTGATHVRNPPKRLQNGNTDSLTKEMSSLSLGLHSPDDRNNNNDILGRAKSSNSLKLNPVLTKKTPSPVTQIQVAKRPANTTPTAATRVTPTPKTSSATKTIKRTAVVSLKVGNIYFCIFEAAHASALNFEMTIIGISLIIFKKFSVINILFFLTDF</sequence>
<evidence type="ECO:0000256" key="1">
    <source>
        <dbReference type="SAM" id="MobiDB-lite"/>
    </source>
</evidence>
<feature type="transmembrane region" description="Helical" evidence="2">
    <location>
        <begin position="254"/>
        <end position="274"/>
    </location>
</feature>
<feature type="region of interest" description="Disordered" evidence="1">
    <location>
        <begin position="117"/>
        <end position="169"/>
    </location>
</feature>
<evidence type="ECO:0000313" key="3">
    <source>
        <dbReference type="EMBL" id="JAI26945.1"/>
    </source>
</evidence>
<organism evidence="3">
    <name type="scientific">Bactrocera latifrons</name>
    <name type="common">Malaysian fruit fly</name>
    <name type="synonym">Chaetodacus latifrons</name>
    <dbReference type="NCBI Taxonomy" id="174628"/>
    <lineage>
        <taxon>Eukaryota</taxon>
        <taxon>Metazoa</taxon>
        <taxon>Ecdysozoa</taxon>
        <taxon>Arthropoda</taxon>
        <taxon>Hexapoda</taxon>
        <taxon>Insecta</taxon>
        <taxon>Pterygota</taxon>
        <taxon>Neoptera</taxon>
        <taxon>Endopterygota</taxon>
        <taxon>Diptera</taxon>
        <taxon>Brachycera</taxon>
        <taxon>Muscomorpha</taxon>
        <taxon>Tephritoidea</taxon>
        <taxon>Tephritidae</taxon>
        <taxon>Bactrocera</taxon>
        <taxon>Bactrocera</taxon>
    </lineage>
</organism>
<gene>
    <name evidence="3" type="ORF">c0_g1_i2</name>
    <name evidence="4" type="ORF">c0_g1_i4</name>
</gene>
<feature type="region of interest" description="Disordered" evidence="1">
    <location>
        <begin position="197"/>
        <end position="217"/>
    </location>
</feature>
<dbReference type="EMBL" id="GDHF01018239">
    <property type="protein sequence ID" value="JAI34075.1"/>
    <property type="molecule type" value="Transcribed_RNA"/>
</dbReference>
<dbReference type="OrthoDB" id="10255185at2759"/>
<accession>A0A0K8UKR4</accession>
<protein>
    <submittedName>
        <fullName evidence="3">Uncharacterized protein</fullName>
    </submittedName>
</protein>